<evidence type="ECO:0000256" key="3">
    <source>
        <dbReference type="ARBA" id="ARBA00009337"/>
    </source>
</evidence>
<dbReference type="PANTHER" id="PTHR43867:SF5">
    <property type="entry name" value="GLUCANS BIOSYNTHESIS GLUCOSYLTRANSFERASE H"/>
    <property type="match status" value="1"/>
</dbReference>
<dbReference type="InterPro" id="IPR029044">
    <property type="entry name" value="Nucleotide-diphossugar_trans"/>
</dbReference>
<keyword evidence="15" id="KW-1185">Reference proteome</keyword>
<dbReference type="RefSeq" id="WP_168622426.1">
    <property type="nucleotide sequence ID" value="NZ_JAAZQQ010000002.1"/>
</dbReference>
<keyword evidence="8 14" id="KW-0808">Transferase</keyword>
<evidence type="ECO:0000256" key="12">
    <source>
        <dbReference type="SAM" id="Phobius"/>
    </source>
</evidence>
<dbReference type="EMBL" id="JAAZQQ010000002">
    <property type="protein sequence ID" value="NKX44023.1"/>
    <property type="molecule type" value="Genomic_DNA"/>
</dbReference>
<evidence type="ECO:0000256" key="4">
    <source>
        <dbReference type="ARBA" id="ARBA00020585"/>
    </source>
</evidence>
<dbReference type="GO" id="GO:0005886">
    <property type="term" value="C:plasma membrane"/>
    <property type="evidence" value="ECO:0007669"/>
    <property type="project" value="UniProtKB-SubCell"/>
</dbReference>
<evidence type="ECO:0000256" key="2">
    <source>
        <dbReference type="ARBA" id="ARBA00005001"/>
    </source>
</evidence>
<name>A0A7X6JYR5_9RHOB</name>
<evidence type="ECO:0000256" key="11">
    <source>
        <dbReference type="ARBA" id="ARBA00023136"/>
    </source>
</evidence>
<proteinExistence type="inferred from homology"/>
<feature type="transmembrane region" description="Helical" evidence="12">
    <location>
        <begin position="398"/>
        <end position="420"/>
    </location>
</feature>
<feature type="transmembrane region" description="Helical" evidence="12">
    <location>
        <begin position="371"/>
        <end position="392"/>
    </location>
</feature>
<comment type="caution">
    <text evidence="14">The sequence shown here is derived from an EMBL/GenBank/DDBJ whole genome shotgun (WGS) entry which is preliminary data.</text>
</comment>
<keyword evidence="5" id="KW-1003">Cell membrane</keyword>
<dbReference type="InterPro" id="IPR050321">
    <property type="entry name" value="Glycosyltr_2/OpgH_subfam"/>
</dbReference>
<feature type="domain" description="Glycosyltransferase 2-like" evidence="13">
    <location>
        <begin position="196"/>
        <end position="392"/>
    </location>
</feature>
<comment type="similarity">
    <text evidence="3">Belongs to the glycosyltransferase 2 family. OpgH subfamily.</text>
</comment>
<accession>A0A7X6JYR5</accession>
<dbReference type="Gene3D" id="3.90.550.10">
    <property type="entry name" value="Spore Coat Polysaccharide Biosynthesis Protein SpsA, Chain A"/>
    <property type="match status" value="1"/>
</dbReference>
<organism evidence="14 15">
    <name type="scientific">Roseicyclus persicicus</name>
    <dbReference type="NCBI Taxonomy" id="2650661"/>
    <lineage>
        <taxon>Bacteria</taxon>
        <taxon>Pseudomonadati</taxon>
        <taxon>Pseudomonadota</taxon>
        <taxon>Alphaproteobacteria</taxon>
        <taxon>Rhodobacterales</taxon>
        <taxon>Roseobacteraceae</taxon>
        <taxon>Roseicyclus</taxon>
    </lineage>
</organism>
<keyword evidence="7" id="KW-0328">Glycosyltransferase</keyword>
<dbReference type="SUPFAM" id="SSF53448">
    <property type="entry name" value="Nucleotide-diphospho-sugar transferases"/>
    <property type="match status" value="1"/>
</dbReference>
<dbReference type="PANTHER" id="PTHR43867">
    <property type="entry name" value="CELLULOSE SYNTHASE CATALYTIC SUBUNIT A [UDP-FORMING]"/>
    <property type="match status" value="1"/>
</dbReference>
<comment type="subcellular location">
    <subcellularLocation>
        <location evidence="1">Cell inner membrane</location>
        <topology evidence="1">Multi-pass membrane protein</topology>
    </subcellularLocation>
</comment>
<evidence type="ECO:0000259" key="13">
    <source>
        <dbReference type="Pfam" id="PF13632"/>
    </source>
</evidence>
<evidence type="ECO:0000256" key="5">
    <source>
        <dbReference type="ARBA" id="ARBA00022475"/>
    </source>
</evidence>
<evidence type="ECO:0000256" key="9">
    <source>
        <dbReference type="ARBA" id="ARBA00022692"/>
    </source>
</evidence>
<keyword evidence="6" id="KW-0997">Cell inner membrane</keyword>
<feature type="transmembrane region" description="Helical" evidence="12">
    <location>
        <begin position="56"/>
        <end position="81"/>
    </location>
</feature>
<evidence type="ECO:0000256" key="10">
    <source>
        <dbReference type="ARBA" id="ARBA00022989"/>
    </source>
</evidence>
<dbReference type="Proteomes" id="UP000526408">
    <property type="component" value="Unassembled WGS sequence"/>
</dbReference>
<keyword evidence="11 12" id="KW-0472">Membrane</keyword>
<dbReference type="Pfam" id="PF13632">
    <property type="entry name" value="Glyco_trans_2_3"/>
    <property type="match status" value="1"/>
</dbReference>
<sequence length="528" mass="55331">MSVAEITFRPVRTRTGLVDRPGFGWLIAHLGLTLLGAAAIAAAVAVAVTAWTPSAWAALALVTLGAIWIAGGAATALLGLLQPAAPVARIEDGWRPSGRTALLVLLCGEEAGPLATHLGALRRGADALGLGDGAADIFVLSDTRDPARIAAEEEALAPLVAAGAITYRRRADNVGRKPGNIADWLATRSDGYAYMLVLDADSRMSAGRVRSLIHRMESQPRLGLLQAGMAMVPGRSLFGRHQRLASRLLSHNFGRGLAAWSGEAGNYWGHNAIMRVAAFRSAVSLPVLSGRAPFGGPPLSHDFIEAAWIRRAGWAVALDPDMRGSAEDGPQTLAEFHKRDRRWCQGNLQHVRLIAEPGLDPVSRLHLASGIASYLAAPVWFALVGLVATGSVRVEGALPLVVVAGVLLLPKLCALGHWLVRARTAARRALILRASLGELALSTLIAPLVMVRQTAAVLSVLSGRDCGWKSGRAPRLRVPAGVPEAAVGLALVAVAAATEPASSAAWLLPVALPLLGAPLLQRLLDRGA</sequence>
<protein>
    <recommendedName>
        <fullName evidence="4">Glucans biosynthesis glucosyltransferase H</fullName>
    </recommendedName>
</protein>
<dbReference type="GO" id="GO:0016758">
    <property type="term" value="F:hexosyltransferase activity"/>
    <property type="evidence" value="ECO:0007669"/>
    <property type="project" value="TreeGrafter"/>
</dbReference>
<dbReference type="NCBIfam" id="NF003962">
    <property type="entry name" value="PRK05454.2-5"/>
    <property type="match status" value="1"/>
</dbReference>
<keyword evidence="9 12" id="KW-0812">Transmembrane</keyword>
<evidence type="ECO:0000256" key="7">
    <source>
        <dbReference type="ARBA" id="ARBA00022676"/>
    </source>
</evidence>
<evidence type="ECO:0000256" key="6">
    <source>
        <dbReference type="ARBA" id="ARBA00022519"/>
    </source>
</evidence>
<evidence type="ECO:0000313" key="14">
    <source>
        <dbReference type="EMBL" id="NKX44023.1"/>
    </source>
</evidence>
<comment type="pathway">
    <text evidence="2">Glycan metabolism; osmoregulated periplasmic glucan (OPG) biosynthesis.</text>
</comment>
<feature type="transmembrane region" description="Helical" evidence="12">
    <location>
        <begin position="22"/>
        <end position="50"/>
    </location>
</feature>
<evidence type="ECO:0000256" key="1">
    <source>
        <dbReference type="ARBA" id="ARBA00004429"/>
    </source>
</evidence>
<dbReference type="AlphaFoldDB" id="A0A7X6JYR5"/>
<evidence type="ECO:0000313" key="15">
    <source>
        <dbReference type="Proteomes" id="UP000526408"/>
    </source>
</evidence>
<keyword evidence="10 12" id="KW-1133">Transmembrane helix</keyword>
<evidence type="ECO:0000256" key="8">
    <source>
        <dbReference type="ARBA" id="ARBA00022679"/>
    </source>
</evidence>
<gene>
    <name evidence="14" type="primary">mdoH</name>
    <name evidence="14" type="ORF">HCU73_05430</name>
</gene>
<reference evidence="14 15" key="1">
    <citation type="submission" date="2020-04" db="EMBL/GenBank/DDBJ databases">
        <authorList>
            <person name="Yoon J."/>
        </authorList>
    </citation>
    <scope>NUCLEOTIDE SEQUENCE [LARGE SCALE GENOMIC DNA]</scope>
    <source>
        <strain evidence="14 15">KMU-115</strain>
    </source>
</reference>
<dbReference type="InterPro" id="IPR001173">
    <property type="entry name" value="Glyco_trans_2-like"/>
</dbReference>